<dbReference type="AlphaFoldDB" id="A0AAQ3REU4"/>
<dbReference type="Proteomes" id="UP001374535">
    <property type="component" value="Chromosome 10"/>
</dbReference>
<evidence type="ECO:0000313" key="3">
    <source>
        <dbReference type="Proteomes" id="UP001374535"/>
    </source>
</evidence>
<dbReference type="EMBL" id="CP144691">
    <property type="protein sequence ID" value="WVY92688.1"/>
    <property type="molecule type" value="Genomic_DNA"/>
</dbReference>
<gene>
    <name evidence="2" type="ORF">V8G54_031776</name>
</gene>
<proteinExistence type="predicted"/>
<feature type="signal peptide" evidence="1">
    <location>
        <begin position="1"/>
        <end position="27"/>
    </location>
</feature>
<name>A0AAQ3REU4_VIGMU</name>
<evidence type="ECO:0000256" key="1">
    <source>
        <dbReference type="SAM" id="SignalP"/>
    </source>
</evidence>
<accession>A0AAQ3REU4</accession>
<sequence length="326" mass="36189">MSISICIRVFSVVLFAVCLNLQSWISASIQKNDSNSSVDINVIGLSIENDLPPDSSKLFFFADFQPQVEIGPGNGNAYVKLLNLENHTGGFRWNKGATTTCATISVIPSIEKGQRIFWSSWVSASSGAAIQKKKNDSNSSIDINVIGLSIENDLPSGSSKLFFFADFQPQVEIGPGNGNAYVKLLNLENHTGGFRWNKVIGLPVAPLSVETHTPGPCTYVTERSQFILSTNKSRLSGDRANKTVRFRFCYEPRGNMIVRLRFCYEQRGNRTVQLRFCYEPKQRKPRPIGPFRVIGPFDLDLLTETTNLGEVAMVRRGHDKGTAMVK</sequence>
<protein>
    <submittedName>
        <fullName evidence="2">Uncharacterized protein</fullName>
    </submittedName>
</protein>
<feature type="chain" id="PRO_5042859457" evidence="1">
    <location>
        <begin position="28"/>
        <end position="326"/>
    </location>
</feature>
<evidence type="ECO:0000313" key="2">
    <source>
        <dbReference type="EMBL" id="WVY92688.1"/>
    </source>
</evidence>
<keyword evidence="1" id="KW-0732">Signal</keyword>
<organism evidence="2 3">
    <name type="scientific">Vigna mungo</name>
    <name type="common">Black gram</name>
    <name type="synonym">Phaseolus mungo</name>
    <dbReference type="NCBI Taxonomy" id="3915"/>
    <lineage>
        <taxon>Eukaryota</taxon>
        <taxon>Viridiplantae</taxon>
        <taxon>Streptophyta</taxon>
        <taxon>Embryophyta</taxon>
        <taxon>Tracheophyta</taxon>
        <taxon>Spermatophyta</taxon>
        <taxon>Magnoliopsida</taxon>
        <taxon>eudicotyledons</taxon>
        <taxon>Gunneridae</taxon>
        <taxon>Pentapetalae</taxon>
        <taxon>rosids</taxon>
        <taxon>fabids</taxon>
        <taxon>Fabales</taxon>
        <taxon>Fabaceae</taxon>
        <taxon>Papilionoideae</taxon>
        <taxon>50 kb inversion clade</taxon>
        <taxon>NPAAA clade</taxon>
        <taxon>indigoferoid/millettioid clade</taxon>
        <taxon>Phaseoleae</taxon>
        <taxon>Vigna</taxon>
    </lineage>
</organism>
<reference evidence="2 3" key="1">
    <citation type="journal article" date="2023" name="Life. Sci Alliance">
        <title>Evolutionary insights into 3D genome organization and epigenetic landscape of Vigna mungo.</title>
        <authorList>
            <person name="Junaid A."/>
            <person name="Singh B."/>
            <person name="Bhatia S."/>
        </authorList>
    </citation>
    <scope>NUCLEOTIDE SEQUENCE [LARGE SCALE GENOMIC DNA]</scope>
    <source>
        <strain evidence="2">Urdbean</strain>
    </source>
</reference>
<keyword evidence="3" id="KW-1185">Reference proteome</keyword>